<protein>
    <submittedName>
        <fullName evidence="1">Winged helix-turn-helix domain-containing protein</fullName>
    </submittedName>
</protein>
<dbReference type="OrthoDB" id="9787207at2"/>
<proteinExistence type="predicted"/>
<sequence>MPPLRLDPLTARRFMRRALLLDTPAPDVGSALAHLGYIQIDPINVCGRMHDLILRNRVGGYAEGGLMRHLHGGFSEKSSLERGGPPGRGVVLPAAQRTAFEHHIPSTGILVAFTNDAWPHLLSEMRHRPRRSGSWSGRLTPKQKQLAPRLLAEITARGPLSSEDFEDTGRSRAVWGAATQAKATLQKLFFHGELLIARRGEGNRRYYDLPDRVLPSKILRQPEPSAPETGRWEALLKLRQRRLTSLKRDELPHVADLVQPVTVEGCPPLYCLKSDLTLLSEIQNRESKIEKVAPLLLAPLDPLIYDRRVTSALWQFDYTWEVYTPPAKRQRGYYALPVLAGTEIVGHVDPKADRPARRLRVMRRSLKRGHSATDAVRALAHWLGLK</sequence>
<dbReference type="Pfam" id="PF06224">
    <property type="entry name" value="AlkZ-like"/>
    <property type="match status" value="1"/>
</dbReference>
<name>A0A4Q1C8L9_9BACT</name>
<dbReference type="InterPro" id="IPR009351">
    <property type="entry name" value="AlkZ-like"/>
</dbReference>
<comment type="caution">
    <text evidence="1">The sequence shown here is derived from an EMBL/GenBank/DDBJ whole genome shotgun (WGS) entry which is preliminary data.</text>
</comment>
<accession>A0A4Q1C8L9</accession>
<organism evidence="1 2">
    <name type="scientific">Oleiharenicola lentus</name>
    <dbReference type="NCBI Taxonomy" id="2508720"/>
    <lineage>
        <taxon>Bacteria</taxon>
        <taxon>Pseudomonadati</taxon>
        <taxon>Verrucomicrobiota</taxon>
        <taxon>Opitutia</taxon>
        <taxon>Opitutales</taxon>
        <taxon>Opitutaceae</taxon>
        <taxon>Oleiharenicola</taxon>
    </lineage>
</organism>
<evidence type="ECO:0000313" key="1">
    <source>
        <dbReference type="EMBL" id="RXK55248.1"/>
    </source>
</evidence>
<dbReference type="EMBL" id="SDHX01000001">
    <property type="protein sequence ID" value="RXK55248.1"/>
    <property type="molecule type" value="Genomic_DNA"/>
</dbReference>
<dbReference type="PANTHER" id="PTHR30528:SF0">
    <property type="entry name" value="CYTOPLASMIC PROTEIN"/>
    <property type="match status" value="1"/>
</dbReference>
<keyword evidence="2" id="KW-1185">Reference proteome</keyword>
<gene>
    <name evidence="1" type="ORF">ESB00_04950</name>
</gene>
<dbReference type="PANTHER" id="PTHR30528">
    <property type="entry name" value="CYTOPLASMIC PROTEIN"/>
    <property type="match status" value="1"/>
</dbReference>
<evidence type="ECO:0000313" key="2">
    <source>
        <dbReference type="Proteomes" id="UP000290218"/>
    </source>
</evidence>
<reference evidence="1 2" key="1">
    <citation type="submission" date="2019-01" db="EMBL/GenBank/DDBJ databases">
        <title>Lacunisphaera sp. strain TWA-58.</title>
        <authorList>
            <person name="Chen W.-M."/>
        </authorList>
    </citation>
    <scope>NUCLEOTIDE SEQUENCE [LARGE SCALE GENOMIC DNA]</scope>
    <source>
        <strain evidence="1 2">TWA-58</strain>
    </source>
</reference>
<dbReference type="Proteomes" id="UP000290218">
    <property type="component" value="Unassembled WGS sequence"/>
</dbReference>
<dbReference type="AlphaFoldDB" id="A0A4Q1C8L9"/>
<dbReference type="RefSeq" id="WP_129046612.1">
    <property type="nucleotide sequence ID" value="NZ_SDHX01000001.1"/>
</dbReference>